<keyword evidence="7 9" id="KW-0238">DNA-binding</keyword>
<dbReference type="CDD" id="cd00187">
    <property type="entry name" value="TOP4c"/>
    <property type="match status" value="1"/>
</dbReference>
<evidence type="ECO:0000259" key="12">
    <source>
        <dbReference type="PROSITE" id="PS52040"/>
    </source>
</evidence>
<keyword evidence="8 9" id="KW-0413">Isomerase</keyword>
<dbReference type="SUPFAM" id="SSF56719">
    <property type="entry name" value="Type II DNA topoisomerase"/>
    <property type="match status" value="1"/>
</dbReference>
<keyword evidence="4 9" id="KW-0547">Nucleotide-binding</keyword>
<keyword evidence="14" id="KW-1185">Reference proteome</keyword>
<name>A0A1G8S8L9_9BACI</name>
<evidence type="ECO:0000313" key="13">
    <source>
        <dbReference type="EMBL" id="SDJ25546.1"/>
    </source>
</evidence>
<dbReference type="PANTHER" id="PTHR43493">
    <property type="entry name" value="DNA GYRASE/TOPOISOMERASE SUBUNIT A"/>
    <property type="match status" value="1"/>
</dbReference>
<organism evidence="13 14">
    <name type="scientific">Natribacillus halophilus</name>
    <dbReference type="NCBI Taxonomy" id="549003"/>
    <lineage>
        <taxon>Bacteria</taxon>
        <taxon>Bacillati</taxon>
        <taxon>Bacillota</taxon>
        <taxon>Bacilli</taxon>
        <taxon>Bacillales</taxon>
        <taxon>Bacillaceae</taxon>
        <taxon>Natribacillus</taxon>
    </lineage>
</organism>
<evidence type="ECO:0000313" key="14">
    <source>
        <dbReference type="Proteomes" id="UP000198853"/>
    </source>
</evidence>
<evidence type="ECO:0000256" key="1">
    <source>
        <dbReference type="ARBA" id="ARBA00000185"/>
    </source>
</evidence>
<feature type="domain" description="Topo IIA-type catalytic" evidence="12">
    <location>
        <begin position="34"/>
        <end position="498"/>
    </location>
</feature>
<dbReference type="InterPro" id="IPR006691">
    <property type="entry name" value="GyrA/parC_rep"/>
</dbReference>
<dbReference type="PANTHER" id="PTHR43493:SF5">
    <property type="entry name" value="DNA GYRASE SUBUNIT A, CHLOROPLASTIC_MITOCHONDRIAL"/>
    <property type="match status" value="1"/>
</dbReference>
<dbReference type="GO" id="GO:0005524">
    <property type="term" value="F:ATP binding"/>
    <property type="evidence" value="ECO:0007669"/>
    <property type="project" value="UniProtKB-UniRule"/>
</dbReference>
<feature type="short sequence motif" description="GyrA-box" evidence="9">
    <location>
        <begin position="525"/>
        <end position="531"/>
    </location>
</feature>
<gene>
    <name evidence="9" type="primary">gyrA</name>
    <name evidence="13" type="ORF">SAMN04488123_1247</name>
</gene>
<dbReference type="EMBL" id="FNEN01000024">
    <property type="protein sequence ID" value="SDJ25546.1"/>
    <property type="molecule type" value="Genomic_DNA"/>
</dbReference>
<evidence type="ECO:0000256" key="3">
    <source>
        <dbReference type="ARBA" id="ARBA00022490"/>
    </source>
</evidence>
<dbReference type="SUPFAM" id="SSF101904">
    <property type="entry name" value="GyrA/ParC C-terminal domain-like"/>
    <property type="match status" value="1"/>
</dbReference>
<evidence type="ECO:0000256" key="8">
    <source>
        <dbReference type="ARBA" id="ARBA00023235"/>
    </source>
</evidence>
<evidence type="ECO:0000256" key="6">
    <source>
        <dbReference type="ARBA" id="ARBA00023029"/>
    </source>
</evidence>
<evidence type="ECO:0000256" key="7">
    <source>
        <dbReference type="ARBA" id="ARBA00023125"/>
    </source>
</evidence>
<dbReference type="InterPro" id="IPR002205">
    <property type="entry name" value="Topo_IIA_dom_A"/>
</dbReference>
<dbReference type="GO" id="GO:0005694">
    <property type="term" value="C:chromosome"/>
    <property type="evidence" value="ECO:0007669"/>
    <property type="project" value="InterPro"/>
</dbReference>
<dbReference type="InterPro" id="IPR013760">
    <property type="entry name" value="Topo_IIA-like_dom_sf"/>
</dbReference>
<dbReference type="OrthoDB" id="9806486at2"/>
<comment type="miscellaneous">
    <text evidence="9">Few gyrases are as efficient as E.coli at forming negative supercoils. Not all organisms have 2 type II topoisomerases; in organisms with a single type II topoisomerase this enzyme also has to decatenate newly replicated chromosomes.</text>
</comment>
<dbReference type="FunFam" id="1.10.268.10:FF:000001">
    <property type="entry name" value="DNA gyrase subunit A"/>
    <property type="match status" value="1"/>
</dbReference>
<dbReference type="Gene3D" id="3.30.1360.40">
    <property type="match status" value="1"/>
</dbReference>
<reference evidence="13 14" key="1">
    <citation type="submission" date="2016-10" db="EMBL/GenBank/DDBJ databases">
        <authorList>
            <person name="de Groot N.N."/>
        </authorList>
    </citation>
    <scope>NUCLEOTIDE SEQUENCE [LARGE SCALE GENOMIC DNA]</scope>
    <source>
        <strain evidence="13 14">DSM 21771</strain>
    </source>
</reference>
<feature type="active site" description="O-(5'-phospho-DNA)-tyrosine intermediate" evidence="9 10">
    <location>
        <position position="122"/>
    </location>
</feature>
<keyword evidence="11" id="KW-0175">Coiled coil</keyword>
<dbReference type="HAMAP" id="MF_01897">
    <property type="entry name" value="GyrA"/>
    <property type="match status" value="1"/>
</dbReference>
<dbReference type="InterPro" id="IPR013758">
    <property type="entry name" value="Topo_IIA_A/C_ab"/>
</dbReference>
<comment type="subcellular location">
    <subcellularLocation>
        <location evidence="9">Cytoplasm</location>
    </subcellularLocation>
</comment>
<comment type="function">
    <text evidence="9">A type II topoisomerase that negatively supercoils closed circular double-stranded (ds) DNA in an ATP-dependent manner to modulate DNA topology and maintain chromosomes in an underwound state. Negative supercoiling favors strand separation, and DNA replication, transcription, recombination and repair, all of which involve strand separation. Also able to catalyze the interconversion of other topological isomers of dsDNA rings, including catenanes and knotted rings. Type II topoisomerases break and join 2 DNA strands simultaneously in an ATP-dependent manner.</text>
</comment>
<dbReference type="GO" id="GO:0006265">
    <property type="term" value="P:DNA topological change"/>
    <property type="evidence" value="ECO:0007669"/>
    <property type="project" value="UniProtKB-UniRule"/>
</dbReference>
<dbReference type="NCBIfam" id="NF004043">
    <property type="entry name" value="PRK05560.1"/>
    <property type="match status" value="1"/>
</dbReference>
<evidence type="ECO:0000256" key="9">
    <source>
        <dbReference type="HAMAP-Rule" id="MF_01897"/>
    </source>
</evidence>
<sequence>MADDEANVHEINISQEMQSSFLDYAMSVIVSRALPDVRDGMKPVHRRILYAMNELGMTPDKAHKKSARIVGDVIGKYHPHGDSAVYETMVRMAQEFSYRYMLVDGHGNFGSVDGDSAAAMRYTEARMSKISNELVRDIRKDTVDFQDNYDGAENEPVVLPARFPNLLVNGAAGIAVGMATNIPPHQIGEVTDGLLALSRNRELTIDELMQYIPGPDFPTAGLIMGRGGIRKAYHTGRGSITLRANVHIDQQRSGKEVIIVTELPYQVNKARLVEKIAELVREKKIDGITDLRDETSRNGMRIVIEVRKDMNANVLLNNLYKMTALQTTFGVNMLALVNGQPQVLNLKETLSHYLDHQVEVIRRRTQFDLNKAQARAHILEGLRVALDHIDDIIELIRRSETTDIARQGLIDNYDLSYEQAQAILDMRLQRLTGLERDKIENEYNDLIVRIRELKAILADDEKVLDIIREELADIKKRYNDERRTAIHASENVLEDADLITQEDVVISITHEGYIKRLPLTTYRSQRRGGRGIQGMGTNDDDFVEHLFTTHSHQTILFFTNKGKVYRLKAYEVPDLKRTAKGIPIINLLQIEKGEEISTVMPIDQYSDDVYLLFITKQGIAKRTPLSAYANIRRGGLFAINVRDDDELHGVRLTDGDSDVILGTKNAVAIRFHEQDVRLMGRTATGVKGISLDPDDEVIGMDMIQAGQDVLIVTNKGFGKRTPEHEYKIQNRGGKGLKASTLTERTGHLIALRVISDEYDLMVITEKGILIRIHVSEISELSRYAQGVMLIRVGEDEEVSTVAPVAIEEESDDEEANDED</sequence>
<dbReference type="NCBIfam" id="TIGR01063">
    <property type="entry name" value="gyrA"/>
    <property type="match status" value="1"/>
</dbReference>
<dbReference type="InterPro" id="IPR005743">
    <property type="entry name" value="GyrA"/>
</dbReference>
<comment type="subunit">
    <text evidence="9">Heterotetramer, composed of two GyrA and two GyrB chains. In the heterotetramer, GyrA contains the active site tyrosine that forms a transient covalent intermediate with DNA, while GyrB binds cofactors and catalyzes ATP hydrolysis.</text>
</comment>
<dbReference type="InterPro" id="IPR013757">
    <property type="entry name" value="Topo_IIA_A_a_sf"/>
</dbReference>
<keyword evidence="3 9" id="KW-0963">Cytoplasm</keyword>
<feature type="coiled-coil region" evidence="11">
    <location>
        <begin position="436"/>
        <end position="484"/>
    </location>
</feature>
<evidence type="ECO:0000256" key="2">
    <source>
        <dbReference type="ARBA" id="ARBA00008263"/>
    </source>
</evidence>
<proteinExistence type="inferred from homology"/>
<dbReference type="SMART" id="SM00434">
    <property type="entry name" value="TOP4c"/>
    <property type="match status" value="1"/>
</dbReference>
<dbReference type="Pfam" id="PF03989">
    <property type="entry name" value="DNA_gyraseA_C"/>
    <property type="match status" value="6"/>
</dbReference>
<dbReference type="GO" id="GO:0009330">
    <property type="term" value="C:DNA topoisomerase type II (double strand cut, ATP-hydrolyzing) complex"/>
    <property type="evidence" value="ECO:0007669"/>
    <property type="project" value="TreeGrafter"/>
</dbReference>
<dbReference type="Pfam" id="PF00521">
    <property type="entry name" value="DNA_topoisoIV"/>
    <property type="match status" value="1"/>
</dbReference>
<dbReference type="Gene3D" id="2.120.10.90">
    <property type="entry name" value="DNA gyrase/topoisomerase IV, subunit A, C-terminal"/>
    <property type="match status" value="1"/>
</dbReference>
<evidence type="ECO:0000256" key="11">
    <source>
        <dbReference type="SAM" id="Coils"/>
    </source>
</evidence>
<dbReference type="FunFam" id="3.90.199.10:FF:000001">
    <property type="entry name" value="DNA gyrase subunit A"/>
    <property type="match status" value="1"/>
</dbReference>
<dbReference type="FunFam" id="3.30.1360.40:FF:000002">
    <property type="entry name" value="DNA gyrase subunit A"/>
    <property type="match status" value="1"/>
</dbReference>
<dbReference type="NCBIfam" id="NF004044">
    <property type="entry name" value="PRK05561.1"/>
    <property type="match status" value="1"/>
</dbReference>
<dbReference type="AlphaFoldDB" id="A0A1G8S8L9"/>
<dbReference type="RefSeq" id="WP_090399942.1">
    <property type="nucleotide sequence ID" value="NZ_FNEN01000024.1"/>
</dbReference>
<protein>
    <recommendedName>
        <fullName evidence="9">DNA gyrase subunit A</fullName>
        <ecNumber evidence="9">5.6.2.2</ecNumber>
    </recommendedName>
</protein>
<evidence type="ECO:0000256" key="4">
    <source>
        <dbReference type="ARBA" id="ARBA00022741"/>
    </source>
</evidence>
<comment type="catalytic activity">
    <reaction evidence="1 9 10">
        <text>ATP-dependent breakage, passage and rejoining of double-stranded DNA.</text>
        <dbReference type="EC" id="5.6.2.2"/>
    </reaction>
</comment>
<accession>A0A1G8S8L9</accession>
<keyword evidence="5 9" id="KW-0067">ATP-binding</keyword>
<dbReference type="FunFam" id="2.120.10.90:FF:000004">
    <property type="entry name" value="DNA gyrase subunit A"/>
    <property type="match status" value="1"/>
</dbReference>
<comment type="similarity">
    <text evidence="2 9">Belongs to the type II topoisomerase GyrA/ParC subunit family.</text>
</comment>
<keyword evidence="6 9" id="KW-0799">Topoisomerase</keyword>
<dbReference type="InterPro" id="IPR050220">
    <property type="entry name" value="Type_II_DNA_Topoisomerases"/>
</dbReference>
<dbReference type="EC" id="5.6.2.2" evidence="9"/>
<dbReference type="GO" id="GO:0034335">
    <property type="term" value="F:DNA negative supercoiling activity"/>
    <property type="evidence" value="ECO:0007669"/>
    <property type="project" value="UniProtKB-ARBA"/>
</dbReference>
<dbReference type="GO" id="GO:0005737">
    <property type="term" value="C:cytoplasm"/>
    <property type="evidence" value="ECO:0007669"/>
    <property type="project" value="UniProtKB-SubCell"/>
</dbReference>
<dbReference type="GO" id="GO:0006261">
    <property type="term" value="P:DNA-templated DNA replication"/>
    <property type="evidence" value="ECO:0007669"/>
    <property type="project" value="UniProtKB-UniRule"/>
</dbReference>
<dbReference type="PROSITE" id="PS52040">
    <property type="entry name" value="TOPO_IIA"/>
    <property type="match status" value="1"/>
</dbReference>
<dbReference type="GO" id="GO:0003677">
    <property type="term" value="F:DNA binding"/>
    <property type="evidence" value="ECO:0007669"/>
    <property type="project" value="UniProtKB-UniRule"/>
</dbReference>
<evidence type="ECO:0000256" key="5">
    <source>
        <dbReference type="ARBA" id="ARBA00022840"/>
    </source>
</evidence>
<dbReference type="Proteomes" id="UP000198853">
    <property type="component" value="Unassembled WGS sequence"/>
</dbReference>
<evidence type="ECO:0000256" key="10">
    <source>
        <dbReference type="PROSITE-ProRule" id="PRU01384"/>
    </source>
</evidence>
<dbReference type="Gene3D" id="3.90.199.10">
    <property type="entry name" value="Topoisomerase II, domain 5"/>
    <property type="match status" value="1"/>
</dbReference>
<dbReference type="InterPro" id="IPR035516">
    <property type="entry name" value="Gyrase/topoIV_suA_C"/>
</dbReference>
<dbReference type="Gene3D" id="1.10.268.10">
    <property type="entry name" value="Topoisomerase, domain 3"/>
    <property type="match status" value="1"/>
</dbReference>